<proteinExistence type="predicted"/>
<accession>A0A8S9I2P0</accession>
<organism evidence="1">
    <name type="scientific">Brassica cretica</name>
    <name type="common">Mustard</name>
    <dbReference type="NCBI Taxonomy" id="69181"/>
    <lineage>
        <taxon>Eukaryota</taxon>
        <taxon>Viridiplantae</taxon>
        <taxon>Streptophyta</taxon>
        <taxon>Embryophyta</taxon>
        <taxon>Tracheophyta</taxon>
        <taxon>Spermatophyta</taxon>
        <taxon>Magnoliopsida</taxon>
        <taxon>eudicotyledons</taxon>
        <taxon>Gunneridae</taxon>
        <taxon>Pentapetalae</taxon>
        <taxon>rosids</taxon>
        <taxon>malvids</taxon>
        <taxon>Brassicales</taxon>
        <taxon>Brassicaceae</taxon>
        <taxon>Brassiceae</taxon>
        <taxon>Brassica</taxon>
    </lineage>
</organism>
<name>A0A8S9I2P0_BRACR</name>
<dbReference type="EMBL" id="QGKY02001250">
    <property type="protein sequence ID" value="KAF2563850.1"/>
    <property type="molecule type" value="Genomic_DNA"/>
</dbReference>
<dbReference type="AlphaFoldDB" id="A0A8S9I2P0"/>
<protein>
    <submittedName>
        <fullName evidence="1">Uncharacterized protein</fullName>
    </submittedName>
</protein>
<gene>
    <name evidence="1" type="ORF">F2Q70_00014122</name>
</gene>
<sequence length="130" mass="14438">MCSVFYLPVFVPALSLDCRAMVFGKRWLHQYQLRRLLTPGYSGFCSTVHAGFTPGLSGSSIFSLSCLFQSPLDLILRPFPPLSRVVISSSLLLSLKMLFCFERLFLRFFFAEGGALPCFFSSEKVGGSSS</sequence>
<reference evidence="1" key="1">
    <citation type="submission" date="2019-12" db="EMBL/GenBank/DDBJ databases">
        <title>Genome sequencing and annotation of Brassica cretica.</title>
        <authorList>
            <person name="Studholme D.J."/>
            <person name="Sarris P.F."/>
        </authorList>
    </citation>
    <scope>NUCLEOTIDE SEQUENCE</scope>
    <source>
        <strain evidence="1">PFS-102/07</strain>
        <tissue evidence="1">Leaf</tissue>
    </source>
</reference>
<comment type="caution">
    <text evidence="1">The sequence shown here is derived from an EMBL/GenBank/DDBJ whole genome shotgun (WGS) entry which is preliminary data.</text>
</comment>
<evidence type="ECO:0000313" key="1">
    <source>
        <dbReference type="EMBL" id="KAF2563850.1"/>
    </source>
</evidence>